<dbReference type="Pfam" id="PF01636">
    <property type="entry name" value="APH"/>
    <property type="match status" value="1"/>
</dbReference>
<keyword evidence="3" id="KW-1185">Reference proteome</keyword>
<dbReference type="InterPro" id="IPR051678">
    <property type="entry name" value="AGP_Transferase"/>
</dbReference>
<name>A0A9W8P3H3_9AGAR</name>
<evidence type="ECO:0000259" key="1">
    <source>
        <dbReference type="Pfam" id="PF01636"/>
    </source>
</evidence>
<evidence type="ECO:0000313" key="2">
    <source>
        <dbReference type="EMBL" id="KAJ3746294.1"/>
    </source>
</evidence>
<dbReference type="InterPro" id="IPR002575">
    <property type="entry name" value="Aminoglycoside_PTrfase"/>
</dbReference>
<keyword evidence="2" id="KW-0808">Transferase</keyword>
<accession>A0A9W8P3H3</accession>
<feature type="domain" description="Aminoglycoside phosphotransferase" evidence="1">
    <location>
        <begin position="67"/>
        <end position="282"/>
    </location>
</feature>
<organism evidence="2 3">
    <name type="scientific">Lentinula detonsa</name>
    <dbReference type="NCBI Taxonomy" id="2804962"/>
    <lineage>
        <taxon>Eukaryota</taxon>
        <taxon>Fungi</taxon>
        <taxon>Dikarya</taxon>
        <taxon>Basidiomycota</taxon>
        <taxon>Agaricomycotina</taxon>
        <taxon>Agaricomycetes</taxon>
        <taxon>Agaricomycetidae</taxon>
        <taxon>Agaricales</taxon>
        <taxon>Marasmiineae</taxon>
        <taxon>Omphalotaceae</taxon>
        <taxon>Lentinula</taxon>
    </lineage>
</organism>
<dbReference type="Gene3D" id="3.30.200.20">
    <property type="entry name" value="Phosphorylase Kinase, domain 1"/>
    <property type="match status" value="1"/>
</dbReference>
<dbReference type="PANTHER" id="PTHR21310">
    <property type="entry name" value="AMINOGLYCOSIDE PHOSPHOTRANSFERASE-RELATED-RELATED"/>
    <property type="match status" value="1"/>
</dbReference>
<dbReference type="InterPro" id="IPR011009">
    <property type="entry name" value="Kinase-like_dom_sf"/>
</dbReference>
<proteinExistence type="predicted"/>
<dbReference type="Gene3D" id="3.90.1200.10">
    <property type="match status" value="1"/>
</dbReference>
<dbReference type="PANTHER" id="PTHR21310:SF13">
    <property type="entry name" value="AMINOGLYCOSIDE PHOSPHOTRANSFERASE DOMAIN-CONTAINING PROTEIN"/>
    <property type="match status" value="1"/>
</dbReference>
<gene>
    <name evidence="2" type="ORF">DFH05DRAFT_930793</name>
</gene>
<keyword evidence="2" id="KW-0418">Kinase</keyword>
<sequence length="358" mass="40707">MSSCVDTTILRERVEVLLAERCDSFERHVQGSHHLTFIAQMPRMGKKLVRVESIFSKEEGSGTGLASPSKMPSEIATMRYLKRHSTIPVPEIYGYDNDADRRVGGTWMVMEYVEGRNVEQVWHTLTTTQREQLALSLADLWSQLILQTFDRIGSLYERPEGQFVVGPMTFLPTRNHYAIAPPENAKCGPFNTALEWLEASARQDLAYRLSLSPQSEAPSRIDTVLKLIRDSDDLRLSTEWAASRFSIEHVDYSTHNVLVSSVSPTEIVAVLDWEGARVVPMWAMNPAFRWPHDSDENETRHLRALMRDRIGSRVPSWTSAIGEECRPLRVLYMKATLSDRNPDLINANGYPLAMSHDF</sequence>
<dbReference type="Proteomes" id="UP001142393">
    <property type="component" value="Unassembled WGS sequence"/>
</dbReference>
<dbReference type="SUPFAM" id="SSF56112">
    <property type="entry name" value="Protein kinase-like (PK-like)"/>
    <property type="match status" value="1"/>
</dbReference>
<dbReference type="AlphaFoldDB" id="A0A9W8P3H3"/>
<protein>
    <submittedName>
        <fullName evidence="2">Kinase-like domain-containing protein</fullName>
    </submittedName>
</protein>
<evidence type="ECO:0000313" key="3">
    <source>
        <dbReference type="Proteomes" id="UP001142393"/>
    </source>
</evidence>
<comment type="caution">
    <text evidence="2">The sequence shown here is derived from an EMBL/GenBank/DDBJ whole genome shotgun (WGS) entry which is preliminary data.</text>
</comment>
<reference evidence="2 3" key="1">
    <citation type="journal article" date="2023" name="Proc. Natl. Acad. Sci. U.S.A.">
        <title>A global phylogenomic analysis of the shiitake genus Lentinula.</title>
        <authorList>
            <person name="Sierra-Patev S."/>
            <person name="Min B."/>
            <person name="Naranjo-Ortiz M."/>
            <person name="Looney B."/>
            <person name="Konkel Z."/>
            <person name="Slot J.C."/>
            <person name="Sakamoto Y."/>
            <person name="Steenwyk J.L."/>
            <person name="Rokas A."/>
            <person name="Carro J."/>
            <person name="Camarero S."/>
            <person name="Ferreira P."/>
            <person name="Molpeceres G."/>
            <person name="Ruiz-Duenas F.J."/>
            <person name="Serrano A."/>
            <person name="Henrissat B."/>
            <person name="Drula E."/>
            <person name="Hughes K.W."/>
            <person name="Mata J.L."/>
            <person name="Ishikawa N.K."/>
            <person name="Vargas-Isla R."/>
            <person name="Ushijima S."/>
            <person name="Smith C.A."/>
            <person name="Donoghue J."/>
            <person name="Ahrendt S."/>
            <person name="Andreopoulos W."/>
            <person name="He G."/>
            <person name="LaButti K."/>
            <person name="Lipzen A."/>
            <person name="Ng V."/>
            <person name="Riley R."/>
            <person name="Sandor L."/>
            <person name="Barry K."/>
            <person name="Martinez A.T."/>
            <person name="Xiao Y."/>
            <person name="Gibbons J.G."/>
            <person name="Terashima K."/>
            <person name="Grigoriev I.V."/>
            <person name="Hibbett D."/>
        </authorList>
    </citation>
    <scope>NUCLEOTIDE SEQUENCE [LARGE SCALE GENOMIC DNA]</scope>
    <source>
        <strain evidence="2 3">TFB7810</strain>
    </source>
</reference>
<dbReference type="GO" id="GO:0016301">
    <property type="term" value="F:kinase activity"/>
    <property type="evidence" value="ECO:0007669"/>
    <property type="project" value="UniProtKB-KW"/>
</dbReference>
<dbReference type="EMBL" id="JANVFU010000004">
    <property type="protein sequence ID" value="KAJ3746294.1"/>
    <property type="molecule type" value="Genomic_DNA"/>
</dbReference>